<dbReference type="OrthoDB" id="3515762at2"/>
<name>A0A1G9G2A9_9ACTN</name>
<dbReference type="AlphaFoldDB" id="A0A1G9G2A9"/>
<dbReference type="SUPFAM" id="SSF82607">
    <property type="entry name" value="YbaB-like"/>
    <property type="match status" value="1"/>
</dbReference>
<organism evidence="1 2">
    <name type="scientific">Nonomuraea maritima</name>
    <dbReference type="NCBI Taxonomy" id="683260"/>
    <lineage>
        <taxon>Bacteria</taxon>
        <taxon>Bacillati</taxon>
        <taxon>Actinomycetota</taxon>
        <taxon>Actinomycetes</taxon>
        <taxon>Streptosporangiales</taxon>
        <taxon>Streptosporangiaceae</taxon>
        <taxon>Nonomuraea</taxon>
    </lineage>
</organism>
<keyword evidence="2" id="KW-1185">Reference proteome</keyword>
<evidence type="ECO:0000313" key="2">
    <source>
        <dbReference type="Proteomes" id="UP000198683"/>
    </source>
</evidence>
<reference evidence="1 2" key="1">
    <citation type="submission" date="2016-10" db="EMBL/GenBank/DDBJ databases">
        <authorList>
            <person name="de Groot N.N."/>
        </authorList>
    </citation>
    <scope>NUCLEOTIDE SEQUENCE [LARGE SCALE GENOMIC DNA]</scope>
    <source>
        <strain evidence="1 2">CGMCC 4.5681</strain>
    </source>
</reference>
<proteinExistence type="predicted"/>
<evidence type="ECO:0000313" key="1">
    <source>
        <dbReference type="EMBL" id="SDK94832.1"/>
    </source>
</evidence>
<dbReference type="InterPro" id="IPR036894">
    <property type="entry name" value="YbaB-like_sf"/>
</dbReference>
<keyword evidence="1" id="KW-0238">DNA-binding</keyword>
<dbReference type="STRING" id="683260.SAMN05421874_113115"/>
<gene>
    <name evidence="1" type="ORF">SAMN05421874_113115</name>
</gene>
<dbReference type="RefSeq" id="WP_090768120.1">
    <property type="nucleotide sequence ID" value="NZ_FNFB01000013.1"/>
</dbReference>
<dbReference type="Gene3D" id="3.30.1310.10">
    <property type="entry name" value="Nucleoid-associated protein YbaB-like domain"/>
    <property type="match status" value="1"/>
</dbReference>
<sequence length="126" mass="13767">MHDFAADPDGFRDDDIARAEEEAERILAWTDRAQAELQELTGTGESPSGQVTAVVAASGRVVEVSLKPRAVRLDSRTLSEEVLAAVASAGHDVTRRVEELIRQGLPGFDPGQAVARVERVMNMQWR</sequence>
<dbReference type="Pfam" id="PF02575">
    <property type="entry name" value="YbaB_DNA_bd"/>
    <property type="match status" value="1"/>
</dbReference>
<dbReference type="GO" id="GO:0003677">
    <property type="term" value="F:DNA binding"/>
    <property type="evidence" value="ECO:0007669"/>
    <property type="project" value="UniProtKB-KW"/>
</dbReference>
<accession>A0A1G9G2A9</accession>
<dbReference type="InterPro" id="IPR004401">
    <property type="entry name" value="YbaB/EbfC"/>
</dbReference>
<protein>
    <submittedName>
        <fullName evidence="1">Conserved DNA-binding protein YbaB</fullName>
    </submittedName>
</protein>
<dbReference type="EMBL" id="FNFB01000013">
    <property type="protein sequence ID" value="SDK94832.1"/>
    <property type="molecule type" value="Genomic_DNA"/>
</dbReference>
<dbReference type="Proteomes" id="UP000198683">
    <property type="component" value="Unassembled WGS sequence"/>
</dbReference>